<organism evidence="1 2">
    <name type="scientific">Caryophanon tenue</name>
    <dbReference type="NCBI Taxonomy" id="33978"/>
    <lineage>
        <taxon>Bacteria</taxon>
        <taxon>Bacillati</taxon>
        <taxon>Bacillota</taxon>
        <taxon>Bacilli</taxon>
        <taxon>Bacillales</taxon>
        <taxon>Caryophanaceae</taxon>
        <taxon>Caryophanon</taxon>
    </lineage>
</organism>
<evidence type="ECO:0000313" key="2">
    <source>
        <dbReference type="Proteomes" id="UP000093199"/>
    </source>
</evidence>
<dbReference type="OrthoDB" id="2454189at2"/>
<evidence type="ECO:0000313" key="1">
    <source>
        <dbReference type="EMBL" id="OCS82493.1"/>
    </source>
</evidence>
<gene>
    <name evidence="1" type="ORF">A6M13_07335</name>
</gene>
<dbReference type="AlphaFoldDB" id="A0A1C0Y5T2"/>
<keyword evidence="2" id="KW-1185">Reference proteome</keyword>
<dbReference type="Proteomes" id="UP000093199">
    <property type="component" value="Unassembled WGS sequence"/>
</dbReference>
<comment type="caution">
    <text evidence="1">The sequence shown here is derived from an EMBL/GenBank/DDBJ whole genome shotgun (WGS) entry which is preliminary data.</text>
</comment>
<proteinExistence type="predicted"/>
<dbReference type="RefSeq" id="WP_066548513.1">
    <property type="nucleotide sequence ID" value="NZ_MASJ01000041.1"/>
</dbReference>
<accession>A0A1C0Y5T2</accession>
<name>A0A1C0Y5T2_9BACL</name>
<reference evidence="1 2" key="1">
    <citation type="submission" date="2016-07" db="EMBL/GenBank/DDBJ databases">
        <title>Caryophanon tenue genome sequencing.</title>
        <authorList>
            <person name="Verma A."/>
            <person name="Pal Y."/>
            <person name="Krishnamurthi S."/>
        </authorList>
    </citation>
    <scope>NUCLEOTIDE SEQUENCE [LARGE SCALE GENOMIC DNA]</scope>
    <source>
        <strain evidence="1 2">DSM 14152</strain>
    </source>
</reference>
<dbReference type="EMBL" id="MASJ01000041">
    <property type="protein sequence ID" value="OCS82493.1"/>
    <property type="molecule type" value="Genomic_DNA"/>
</dbReference>
<sequence length="103" mass="11758">MDIHLVLFVTSAKRVGSRSEMLMKTVYSSFRPVMGDHIDDPGFDPNFHNGYEVVKVAINYEEEACYVSLSPLAIEVEDIPVEQYIDKLLANGWEIVKNERYSS</sequence>
<protein>
    <submittedName>
        <fullName evidence="1">Uncharacterized protein</fullName>
    </submittedName>
</protein>